<evidence type="ECO:0000313" key="2">
    <source>
        <dbReference type="Proteomes" id="UP000821837"/>
    </source>
</evidence>
<reference evidence="1" key="2">
    <citation type="submission" date="2021-09" db="EMBL/GenBank/DDBJ databases">
        <authorList>
            <person name="Jia N."/>
            <person name="Wang J."/>
            <person name="Shi W."/>
            <person name="Du L."/>
            <person name="Sun Y."/>
            <person name="Zhan W."/>
            <person name="Jiang J."/>
            <person name="Wang Q."/>
            <person name="Zhang B."/>
            <person name="Ji P."/>
            <person name="Sakyi L.B."/>
            <person name="Cui X."/>
            <person name="Yuan T."/>
            <person name="Jiang B."/>
            <person name="Yang W."/>
            <person name="Lam T.T.-Y."/>
            <person name="Chang Q."/>
            <person name="Ding S."/>
            <person name="Wang X."/>
            <person name="Zhu J."/>
            <person name="Ruan X."/>
            <person name="Zhao L."/>
            <person name="Wei J."/>
            <person name="Que T."/>
            <person name="Du C."/>
            <person name="Cheng J."/>
            <person name="Dai P."/>
            <person name="Han X."/>
            <person name="Huang E."/>
            <person name="Gao Y."/>
            <person name="Liu J."/>
            <person name="Shao H."/>
            <person name="Ye R."/>
            <person name="Li L."/>
            <person name="Wei W."/>
            <person name="Wang X."/>
            <person name="Wang C."/>
            <person name="Huo Q."/>
            <person name="Li W."/>
            <person name="Guo W."/>
            <person name="Chen H."/>
            <person name="Chen S."/>
            <person name="Zhou L."/>
            <person name="Zhou L."/>
            <person name="Ni X."/>
            <person name="Tian J."/>
            <person name="Zhou Y."/>
            <person name="Sheng Y."/>
            <person name="Liu T."/>
            <person name="Pan Y."/>
            <person name="Xia L."/>
            <person name="Li J."/>
            <person name="Zhao F."/>
            <person name="Cao W."/>
        </authorList>
    </citation>
    <scope>NUCLEOTIDE SEQUENCE</scope>
    <source>
        <strain evidence="1">Rsan-2018</strain>
        <tissue evidence="1">Larvae</tissue>
    </source>
</reference>
<comment type="caution">
    <text evidence="1">The sequence shown here is derived from an EMBL/GenBank/DDBJ whole genome shotgun (WGS) entry which is preliminary data.</text>
</comment>
<dbReference type="AlphaFoldDB" id="A0A9D4Q8S8"/>
<sequence>MEFCPGYFDELVGPSRVRYEAKIAMCSGVDPYKLRIDATTDAEVLPPTTHVDIINYLVLSTSYISLQRMKTYKSLDGGAQLFYEWDREEHCSEAVVVTTCRRVGRESPPSFALLGDMPVPDSLWVGFAEVLLLLRQPNIAQIIMAELPQHGSRVSRVSKGSRTWRLSKAKAAVATKLLP</sequence>
<protein>
    <submittedName>
        <fullName evidence="1">Uncharacterized protein</fullName>
    </submittedName>
</protein>
<organism evidence="1 2">
    <name type="scientific">Rhipicephalus sanguineus</name>
    <name type="common">Brown dog tick</name>
    <name type="synonym">Ixodes sanguineus</name>
    <dbReference type="NCBI Taxonomy" id="34632"/>
    <lineage>
        <taxon>Eukaryota</taxon>
        <taxon>Metazoa</taxon>
        <taxon>Ecdysozoa</taxon>
        <taxon>Arthropoda</taxon>
        <taxon>Chelicerata</taxon>
        <taxon>Arachnida</taxon>
        <taxon>Acari</taxon>
        <taxon>Parasitiformes</taxon>
        <taxon>Ixodida</taxon>
        <taxon>Ixodoidea</taxon>
        <taxon>Ixodidae</taxon>
        <taxon>Rhipicephalinae</taxon>
        <taxon>Rhipicephalus</taxon>
        <taxon>Rhipicephalus</taxon>
    </lineage>
</organism>
<proteinExistence type="predicted"/>
<keyword evidence="2" id="KW-1185">Reference proteome</keyword>
<accession>A0A9D4Q8S8</accession>
<name>A0A9D4Q8S8_RHISA</name>
<evidence type="ECO:0000313" key="1">
    <source>
        <dbReference type="EMBL" id="KAH7971826.1"/>
    </source>
</evidence>
<dbReference type="EMBL" id="JABSTV010001247">
    <property type="protein sequence ID" value="KAH7971826.1"/>
    <property type="molecule type" value="Genomic_DNA"/>
</dbReference>
<gene>
    <name evidence="1" type="ORF">HPB52_003216</name>
</gene>
<dbReference type="Proteomes" id="UP000821837">
    <property type="component" value="Chromosome 11"/>
</dbReference>
<reference evidence="1" key="1">
    <citation type="journal article" date="2020" name="Cell">
        <title>Large-Scale Comparative Analyses of Tick Genomes Elucidate Their Genetic Diversity and Vector Capacities.</title>
        <authorList>
            <consortium name="Tick Genome and Microbiome Consortium (TIGMIC)"/>
            <person name="Jia N."/>
            <person name="Wang J."/>
            <person name="Shi W."/>
            <person name="Du L."/>
            <person name="Sun Y."/>
            <person name="Zhan W."/>
            <person name="Jiang J.F."/>
            <person name="Wang Q."/>
            <person name="Zhang B."/>
            <person name="Ji P."/>
            <person name="Bell-Sakyi L."/>
            <person name="Cui X.M."/>
            <person name="Yuan T.T."/>
            <person name="Jiang B.G."/>
            <person name="Yang W.F."/>
            <person name="Lam T.T."/>
            <person name="Chang Q.C."/>
            <person name="Ding S.J."/>
            <person name="Wang X.J."/>
            <person name="Zhu J.G."/>
            <person name="Ruan X.D."/>
            <person name="Zhao L."/>
            <person name="Wei J.T."/>
            <person name="Ye R.Z."/>
            <person name="Que T.C."/>
            <person name="Du C.H."/>
            <person name="Zhou Y.H."/>
            <person name="Cheng J.X."/>
            <person name="Dai P.F."/>
            <person name="Guo W.B."/>
            <person name="Han X.H."/>
            <person name="Huang E.J."/>
            <person name="Li L.F."/>
            <person name="Wei W."/>
            <person name="Gao Y.C."/>
            <person name="Liu J.Z."/>
            <person name="Shao H.Z."/>
            <person name="Wang X."/>
            <person name="Wang C.C."/>
            <person name="Yang T.C."/>
            <person name="Huo Q.B."/>
            <person name="Li W."/>
            <person name="Chen H.Y."/>
            <person name="Chen S.E."/>
            <person name="Zhou L.G."/>
            <person name="Ni X.B."/>
            <person name="Tian J.H."/>
            <person name="Sheng Y."/>
            <person name="Liu T."/>
            <person name="Pan Y.S."/>
            <person name="Xia L.Y."/>
            <person name="Li J."/>
            <person name="Zhao F."/>
            <person name="Cao W.C."/>
        </authorList>
    </citation>
    <scope>NUCLEOTIDE SEQUENCE</scope>
    <source>
        <strain evidence="1">Rsan-2018</strain>
    </source>
</reference>